<reference evidence="3 4" key="1">
    <citation type="journal article" date="2023" name="Sci. Data">
        <title>Genome assembly of the Korean intertidal mud-creeper Batillaria attramentaria.</title>
        <authorList>
            <person name="Patra A.K."/>
            <person name="Ho P.T."/>
            <person name="Jun S."/>
            <person name="Lee S.J."/>
            <person name="Kim Y."/>
            <person name="Won Y.J."/>
        </authorList>
    </citation>
    <scope>NUCLEOTIDE SEQUENCE [LARGE SCALE GENOMIC DNA]</scope>
    <source>
        <strain evidence="3">Wonlab-2016</strain>
    </source>
</reference>
<dbReference type="InterPro" id="IPR013087">
    <property type="entry name" value="Znf_C2H2_type"/>
</dbReference>
<dbReference type="Gene3D" id="3.30.160.60">
    <property type="entry name" value="Classic Zinc Finger"/>
    <property type="match status" value="1"/>
</dbReference>
<sequence length="137" mass="15851">MFSSERFPPGPIIDVFGSRHTSLQWLMFSMWVVSALWRRRVLPKARPGGGVTQTGANKGRATYSCRTCGKVFLHQCNLFRHRKKCEGDFHLTCHVCGMKFYRRDHYQGHLAYKHQTVDVMKGKIHARHGQPRQQPPS</sequence>
<dbReference type="EMBL" id="JACVVK020000265">
    <property type="protein sequence ID" value="KAK7481232.1"/>
    <property type="molecule type" value="Genomic_DNA"/>
</dbReference>
<gene>
    <name evidence="3" type="ORF">BaRGS_00027492</name>
</gene>
<proteinExistence type="predicted"/>
<evidence type="ECO:0000313" key="3">
    <source>
        <dbReference type="EMBL" id="KAK7481232.1"/>
    </source>
</evidence>
<dbReference type="SUPFAM" id="SSF57667">
    <property type="entry name" value="beta-beta-alpha zinc fingers"/>
    <property type="match status" value="1"/>
</dbReference>
<dbReference type="InterPro" id="IPR036236">
    <property type="entry name" value="Znf_C2H2_sf"/>
</dbReference>
<keyword evidence="1" id="KW-0863">Zinc-finger</keyword>
<dbReference type="GO" id="GO:0008270">
    <property type="term" value="F:zinc ion binding"/>
    <property type="evidence" value="ECO:0007669"/>
    <property type="project" value="UniProtKB-KW"/>
</dbReference>
<dbReference type="PROSITE" id="PS50157">
    <property type="entry name" value="ZINC_FINGER_C2H2_2"/>
    <property type="match status" value="1"/>
</dbReference>
<keyword evidence="4" id="KW-1185">Reference proteome</keyword>
<accession>A0ABD0K391</accession>
<keyword evidence="1" id="KW-0479">Metal-binding</keyword>
<evidence type="ECO:0000313" key="4">
    <source>
        <dbReference type="Proteomes" id="UP001519460"/>
    </source>
</evidence>
<comment type="caution">
    <text evidence="3">The sequence shown here is derived from an EMBL/GenBank/DDBJ whole genome shotgun (WGS) entry which is preliminary data.</text>
</comment>
<feature type="domain" description="C2H2-type" evidence="2">
    <location>
        <begin position="63"/>
        <end position="90"/>
    </location>
</feature>
<name>A0ABD0K391_9CAEN</name>
<keyword evidence="1" id="KW-0862">Zinc</keyword>
<evidence type="ECO:0000256" key="1">
    <source>
        <dbReference type="PROSITE-ProRule" id="PRU00042"/>
    </source>
</evidence>
<organism evidence="3 4">
    <name type="scientific">Batillaria attramentaria</name>
    <dbReference type="NCBI Taxonomy" id="370345"/>
    <lineage>
        <taxon>Eukaryota</taxon>
        <taxon>Metazoa</taxon>
        <taxon>Spiralia</taxon>
        <taxon>Lophotrochozoa</taxon>
        <taxon>Mollusca</taxon>
        <taxon>Gastropoda</taxon>
        <taxon>Caenogastropoda</taxon>
        <taxon>Sorbeoconcha</taxon>
        <taxon>Cerithioidea</taxon>
        <taxon>Batillariidae</taxon>
        <taxon>Batillaria</taxon>
    </lineage>
</organism>
<protein>
    <recommendedName>
        <fullName evidence="2">C2H2-type domain-containing protein</fullName>
    </recommendedName>
</protein>
<dbReference type="SMART" id="SM00355">
    <property type="entry name" value="ZnF_C2H2"/>
    <property type="match status" value="2"/>
</dbReference>
<dbReference type="AlphaFoldDB" id="A0ABD0K391"/>
<evidence type="ECO:0000259" key="2">
    <source>
        <dbReference type="PROSITE" id="PS50157"/>
    </source>
</evidence>
<dbReference type="PROSITE" id="PS00028">
    <property type="entry name" value="ZINC_FINGER_C2H2_1"/>
    <property type="match status" value="1"/>
</dbReference>
<dbReference type="Proteomes" id="UP001519460">
    <property type="component" value="Unassembled WGS sequence"/>
</dbReference>